<feature type="compositionally biased region" description="Basic and acidic residues" evidence="1">
    <location>
        <begin position="1"/>
        <end position="16"/>
    </location>
</feature>
<gene>
    <name evidence="2" type="ORF">J8273_2392</name>
</gene>
<keyword evidence="3" id="KW-1185">Reference proteome</keyword>
<dbReference type="Proteomes" id="UP000717585">
    <property type="component" value="Unassembled WGS sequence"/>
</dbReference>
<dbReference type="EMBL" id="JAHDYR010000007">
    <property type="protein sequence ID" value="KAG9396040.1"/>
    <property type="molecule type" value="Genomic_DNA"/>
</dbReference>
<proteinExistence type="predicted"/>
<protein>
    <submittedName>
        <fullName evidence="2">Hsp71-like protein</fullName>
    </submittedName>
</protein>
<name>A0A8J6EB24_9EUKA</name>
<evidence type="ECO:0000313" key="2">
    <source>
        <dbReference type="EMBL" id="KAG9396040.1"/>
    </source>
</evidence>
<dbReference type="AlphaFoldDB" id="A0A8J6EB24"/>
<reference evidence="2" key="1">
    <citation type="submission" date="2021-05" db="EMBL/GenBank/DDBJ databases">
        <title>A free-living protist that lacks canonical eukaryotic 1 DNA replication and segregation systems.</title>
        <authorList>
            <person name="Salas-Leiva D.E."/>
            <person name="Tromer E.C."/>
            <person name="Curtis B.A."/>
            <person name="Jerlstrom-Hultqvist J."/>
            <person name="Kolisko M."/>
            <person name="Yi Z."/>
            <person name="Salas-Leiva J.S."/>
            <person name="Gallot-Lavallee L."/>
            <person name="Kops G.J.P.L."/>
            <person name="Archibald J.M."/>
            <person name="Simpson A.G.B."/>
            <person name="Roger A.J."/>
        </authorList>
    </citation>
    <scope>NUCLEOTIDE SEQUENCE</scope>
    <source>
        <strain evidence="2">BICM</strain>
    </source>
</reference>
<sequence>MWDRKQVKRARMENKDSSQNQAPQFAQLQGNTPQLLPYRQSTPKVHKKIAQASARTLKHTPRWQHSNRMIGSLHVKREKRPSKPLPETPVVTSRTHSQGTPATRFVQVRESVYTHRLQPTVDCYLPADPHLAQICSVEGYSGDVEAAGWTSERYAQLVSACRAFVAADATKAMVPFVLRSLTRAWTKLDPSAYDAAQEALFSPASGVKDTILAAFSGPDPTTHSLATVLVQMVRGCGAGVNEHRAECEGAMRAARPRAEGGVGML</sequence>
<evidence type="ECO:0000256" key="1">
    <source>
        <dbReference type="SAM" id="MobiDB-lite"/>
    </source>
</evidence>
<feature type="region of interest" description="Disordered" evidence="1">
    <location>
        <begin position="1"/>
        <end position="24"/>
    </location>
</feature>
<organism evidence="2 3">
    <name type="scientific">Carpediemonas membranifera</name>
    <dbReference type="NCBI Taxonomy" id="201153"/>
    <lineage>
        <taxon>Eukaryota</taxon>
        <taxon>Metamonada</taxon>
        <taxon>Carpediemonas-like organisms</taxon>
        <taxon>Carpediemonas</taxon>
    </lineage>
</organism>
<comment type="caution">
    <text evidence="2">The sequence shown here is derived from an EMBL/GenBank/DDBJ whole genome shotgun (WGS) entry which is preliminary data.</text>
</comment>
<feature type="compositionally biased region" description="Polar residues" evidence="1">
    <location>
        <begin position="90"/>
        <end position="100"/>
    </location>
</feature>
<feature type="region of interest" description="Disordered" evidence="1">
    <location>
        <begin position="77"/>
        <end position="100"/>
    </location>
</feature>
<accession>A0A8J6EB24</accession>
<evidence type="ECO:0000313" key="3">
    <source>
        <dbReference type="Proteomes" id="UP000717585"/>
    </source>
</evidence>